<dbReference type="OrthoDB" id="7158585at2"/>
<evidence type="ECO:0000256" key="4">
    <source>
        <dbReference type="ARBA" id="ARBA00022989"/>
    </source>
</evidence>
<feature type="transmembrane region" description="Helical" evidence="6">
    <location>
        <begin position="7"/>
        <end position="27"/>
    </location>
</feature>
<comment type="caution">
    <text evidence="8">The sequence shown here is derived from an EMBL/GenBank/DDBJ whole genome shotgun (WGS) entry which is preliminary data.</text>
</comment>
<dbReference type="SUPFAM" id="SSF103481">
    <property type="entry name" value="Multidrug resistance efflux transporter EmrE"/>
    <property type="match status" value="2"/>
</dbReference>
<comment type="subcellular location">
    <subcellularLocation>
        <location evidence="1">Membrane</location>
        <topology evidence="1">Multi-pass membrane protein</topology>
    </subcellularLocation>
</comment>
<feature type="transmembrane region" description="Helical" evidence="6">
    <location>
        <begin position="87"/>
        <end position="109"/>
    </location>
</feature>
<evidence type="ECO:0000313" key="9">
    <source>
        <dbReference type="Proteomes" id="UP000321248"/>
    </source>
</evidence>
<evidence type="ECO:0000313" key="8">
    <source>
        <dbReference type="EMBL" id="TXK64953.1"/>
    </source>
</evidence>
<name>A0A5C8KYK5_9GAMM</name>
<dbReference type="Proteomes" id="UP000321248">
    <property type="component" value="Unassembled WGS sequence"/>
</dbReference>
<evidence type="ECO:0000256" key="1">
    <source>
        <dbReference type="ARBA" id="ARBA00004141"/>
    </source>
</evidence>
<feature type="transmembrane region" description="Helical" evidence="6">
    <location>
        <begin position="121"/>
        <end position="138"/>
    </location>
</feature>
<evidence type="ECO:0000256" key="5">
    <source>
        <dbReference type="ARBA" id="ARBA00023136"/>
    </source>
</evidence>
<dbReference type="InterPro" id="IPR037185">
    <property type="entry name" value="EmrE-like"/>
</dbReference>
<feature type="transmembrane region" description="Helical" evidence="6">
    <location>
        <begin position="237"/>
        <end position="257"/>
    </location>
</feature>
<keyword evidence="9" id="KW-1185">Reference proteome</keyword>
<dbReference type="InterPro" id="IPR000620">
    <property type="entry name" value="EamA_dom"/>
</dbReference>
<evidence type="ECO:0000259" key="7">
    <source>
        <dbReference type="Pfam" id="PF00892"/>
    </source>
</evidence>
<gene>
    <name evidence="8" type="ORF">FU658_03800</name>
</gene>
<dbReference type="InterPro" id="IPR050638">
    <property type="entry name" value="AA-Vitamin_Transporters"/>
</dbReference>
<dbReference type="EMBL" id="VRTS01000002">
    <property type="protein sequence ID" value="TXK64953.1"/>
    <property type="molecule type" value="Genomic_DNA"/>
</dbReference>
<evidence type="ECO:0000256" key="6">
    <source>
        <dbReference type="SAM" id="Phobius"/>
    </source>
</evidence>
<evidence type="ECO:0000256" key="2">
    <source>
        <dbReference type="ARBA" id="ARBA00007362"/>
    </source>
</evidence>
<accession>A0A5C8KYK5</accession>
<comment type="similarity">
    <text evidence="2">Belongs to the EamA transporter family.</text>
</comment>
<protein>
    <submittedName>
        <fullName evidence="8">DMT family transporter</fullName>
    </submittedName>
</protein>
<organism evidence="8 9">
    <name type="scientific">Alkalisalibacterium limincola</name>
    <dbReference type="NCBI Taxonomy" id="2699169"/>
    <lineage>
        <taxon>Bacteria</taxon>
        <taxon>Pseudomonadati</taxon>
        <taxon>Pseudomonadota</taxon>
        <taxon>Gammaproteobacteria</taxon>
        <taxon>Lysobacterales</taxon>
        <taxon>Lysobacteraceae</taxon>
        <taxon>Alkalisalibacterium</taxon>
    </lineage>
</organism>
<feature type="transmembrane region" description="Helical" evidence="6">
    <location>
        <begin position="203"/>
        <end position="225"/>
    </location>
</feature>
<evidence type="ECO:0000256" key="3">
    <source>
        <dbReference type="ARBA" id="ARBA00022692"/>
    </source>
</evidence>
<proteinExistence type="inferred from homology"/>
<keyword evidence="4 6" id="KW-1133">Transmembrane helix</keyword>
<dbReference type="GO" id="GO:0016020">
    <property type="term" value="C:membrane"/>
    <property type="evidence" value="ECO:0007669"/>
    <property type="project" value="UniProtKB-SubCell"/>
</dbReference>
<feature type="transmembrane region" description="Helical" evidence="6">
    <location>
        <begin position="263"/>
        <end position="280"/>
    </location>
</feature>
<dbReference type="AlphaFoldDB" id="A0A5C8KYK5"/>
<feature type="transmembrane region" description="Helical" evidence="6">
    <location>
        <begin position="33"/>
        <end position="51"/>
    </location>
</feature>
<dbReference type="PANTHER" id="PTHR32322">
    <property type="entry name" value="INNER MEMBRANE TRANSPORTER"/>
    <property type="match status" value="1"/>
</dbReference>
<feature type="transmembrane region" description="Helical" evidence="6">
    <location>
        <begin position="144"/>
        <end position="165"/>
    </location>
</feature>
<sequence>MPARDIAILLLICVVWAGNFLTSAYSLREFPPFLFTGLRMALLAVILVPFLKPAAPGQWPRLVAIALVMGVLHFGFSFWGLQLAGNLASPAIVMQSYVPMAALLAWFALGERFGWRTAAGIGASFAGILVLGLDPLVLQAPASLVVMLAAAAFLAVGTVLMRGLVGQSLFSLQGWTAVLGVGPLLLIGFMFEPGARAAFDGASWIGWGGVAYSALLSSLLGHGLYYRLLLRHKVADVTPWLLLAPVMAVGLGIAFWGDRPGPRLYLGGALVLGGVLFVAMRARAKARPLPPAEDA</sequence>
<feature type="transmembrane region" description="Helical" evidence="6">
    <location>
        <begin position="63"/>
        <end position="81"/>
    </location>
</feature>
<dbReference type="Pfam" id="PF00892">
    <property type="entry name" value="EamA"/>
    <property type="match status" value="2"/>
</dbReference>
<keyword evidence="3 6" id="KW-0812">Transmembrane</keyword>
<dbReference type="RefSeq" id="WP_147890873.1">
    <property type="nucleotide sequence ID" value="NZ_VRTS01000002.1"/>
</dbReference>
<feature type="transmembrane region" description="Helical" evidence="6">
    <location>
        <begin position="172"/>
        <end position="191"/>
    </location>
</feature>
<feature type="domain" description="EamA" evidence="7">
    <location>
        <begin position="7"/>
        <end position="131"/>
    </location>
</feature>
<keyword evidence="5 6" id="KW-0472">Membrane</keyword>
<dbReference type="PANTHER" id="PTHR32322:SF2">
    <property type="entry name" value="EAMA DOMAIN-CONTAINING PROTEIN"/>
    <property type="match status" value="1"/>
</dbReference>
<reference evidence="8 9" key="1">
    <citation type="submission" date="2019-08" db="EMBL/GenBank/DDBJ databases">
        <authorList>
            <person name="Karlyshev A.V."/>
        </authorList>
    </citation>
    <scope>NUCLEOTIDE SEQUENCE [LARGE SCALE GENOMIC DNA]</scope>
    <source>
        <strain evidence="8 9">Alg18-2.2</strain>
    </source>
</reference>
<feature type="domain" description="EamA" evidence="7">
    <location>
        <begin position="144"/>
        <end position="279"/>
    </location>
</feature>